<dbReference type="GO" id="GO:0000467">
    <property type="term" value="P:exonucleolytic trimming to generate mature 3'-end of 5.8S rRNA from tricistronic rRNA transcript (SSU-rRNA, 5.8S rRNA, LSU-rRNA)"/>
    <property type="evidence" value="ECO:0007669"/>
    <property type="project" value="TreeGrafter"/>
</dbReference>
<evidence type="ECO:0000259" key="12">
    <source>
        <dbReference type="Pfam" id="PF18311"/>
    </source>
</evidence>
<dbReference type="InterPro" id="IPR037319">
    <property type="entry name" value="Rrp40_S1"/>
</dbReference>
<sequence length="280" mass="30478">MAKFGPKRQGPRSDIPAKLGRTHRQEHLNLTTTHNGHHRPPPRPPRRPYPPSLIPTHPKHPLRLGPGLRHVPPSSILPTVAGQLIVNPHKTSMWIESNGGRYTPSPSDLVIGRVLRSAADLYYVSLSPYTPPASLPHLAFESATKKTRPQLAPGALVYARVSLANRHMDPELECVSPSTGKADGLGPLTGGMVFDVSPGFARRLLLARSRDEGGVEVLELLGAEGVAFETAVGRNGRVWVGSESVKAVVVVGRALKETDEGRLGGEEQRRLVKRLVREMR</sequence>
<comment type="similarity">
    <text evidence="3">Belongs to the RRP40 family.</text>
</comment>
<dbReference type="Gene3D" id="2.40.50.140">
    <property type="entry name" value="Nucleic acid-binding proteins"/>
    <property type="match status" value="1"/>
</dbReference>
<evidence type="ECO:0000256" key="1">
    <source>
        <dbReference type="ARBA" id="ARBA00004496"/>
    </source>
</evidence>
<evidence type="ECO:0000259" key="11">
    <source>
        <dbReference type="Pfam" id="PF15985"/>
    </source>
</evidence>
<evidence type="ECO:0000256" key="3">
    <source>
        <dbReference type="ARBA" id="ARBA00007841"/>
    </source>
</evidence>
<dbReference type="GO" id="GO:0000176">
    <property type="term" value="C:nuclear exosome (RNase complex)"/>
    <property type="evidence" value="ECO:0007669"/>
    <property type="project" value="TreeGrafter"/>
</dbReference>
<evidence type="ECO:0000256" key="4">
    <source>
        <dbReference type="ARBA" id="ARBA00022490"/>
    </source>
</evidence>
<accession>A0AA40F176</accession>
<keyword evidence="5" id="KW-0698">rRNA processing</keyword>
<evidence type="ECO:0000313" key="13">
    <source>
        <dbReference type="EMBL" id="KAK0749395.1"/>
    </source>
</evidence>
<keyword evidence="8" id="KW-0539">Nucleus</keyword>
<keyword evidence="14" id="KW-1185">Reference proteome</keyword>
<keyword evidence="7" id="KW-0694">RNA-binding</keyword>
<evidence type="ECO:0000256" key="7">
    <source>
        <dbReference type="ARBA" id="ARBA00022884"/>
    </source>
</evidence>
<dbReference type="FunFam" id="2.40.50.140:FF:000127">
    <property type="entry name" value="Exosome complex component RRP40"/>
    <property type="match status" value="1"/>
</dbReference>
<feature type="domain" description="Exosome complex exonuclease Rrp40 N-terminal" evidence="12">
    <location>
        <begin position="62"/>
        <end position="101"/>
    </location>
</feature>
<dbReference type="SUPFAM" id="SSF50249">
    <property type="entry name" value="Nucleic acid-binding proteins"/>
    <property type="match status" value="1"/>
</dbReference>
<dbReference type="SUPFAM" id="SSF54791">
    <property type="entry name" value="Eukaryotic type KH-domain (KH-domain type I)"/>
    <property type="match status" value="1"/>
</dbReference>
<dbReference type="Pfam" id="PF18311">
    <property type="entry name" value="Rrp40_N"/>
    <property type="match status" value="1"/>
</dbReference>
<dbReference type="AlphaFoldDB" id="A0AA40F176"/>
<dbReference type="InterPro" id="IPR036612">
    <property type="entry name" value="KH_dom_type_1_sf"/>
</dbReference>
<dbReference type="GO" id="GO:0003723">
    <property type="term" value="F:RNA binding"/>
    <property type="evidence" value="ECO:0007669"/>
    <property type="project" value="UniProtKB-KW"/>
</dbReference>
<evidence type="ECO:0000256" key="6">
    <source>
        <dbReference type="ARBA" id="ARBA00022835"/>
    </source>
</evidence>
<dbReference type="Proteomes" id="UP001172155">
    <property type="component" value="Unassembled WGS sequence"/>
</dbReference>
<dbReference type="GO" id="GO:0071034">
    <property type="term" value="P:CUT catabolic process"/>
    <property type="evidence" value="ECO:0007669"/>
    <property type="project" value="TreeGrafter"/>
</dbReference>
<dbReference type="PANTHER" id="PTHR21321">
    <property type="entry name" value="PNAS-3 RELATED"/>
    <property type="match status" value="1"/>
</dbReference>
<protein>
    <recommendedName>
        <fullName evidence="9">Ribosomal RNA-processing protein 40</fullName>
    </recommendedName>
</protein>
<evidence type="ECO:0000256" key="10">
    <source>
        <dbReference type="SAM" id="MobiDB-lite"/>
    </source>
</evidence>
<organism evidence="13 14">
    <name type="scientific">Schizothecium vesticola</name>
    <dbReference type="NCBI Taxonomy" id="314040"/>
    <lineage>
        <taxon>Eukaryota</taxon>
        <taxon>Fungi</taxon>
        <taxon>Dikarya</taxon>
        <taxon>Ascomycota</taxon>
        <taxon>Pezizomycotina</taxon>
        <taxon>Sordariomycetes</taxon>
        <taxon>Sordariomycetidae</taxon>
        <taxon>Sordariales</taxon>
        <taxon>Schizotheciaceae</taxon>
        <taxon>Schizothecium</taxon>
    </lineage>
</organism>
<dbReference type="Pfam" id="PF21262">
    <property type="entry name" value="RRP40_S1"/>
    <property type="match status" value="1"/>
</dbReference>
<dbReference type="GO" id="GO:0071035">
    <property type="term" value="P:nuclear polyadenylation-dependent rRNA catabolic process"/>
    <property type="evidence" value="ECO:0007669"/>
    <property type="project" value="TreeGrafter"/>
</dbReference>
<keyword evidence="6" id="KW-0271">Exosome</keyword>
<evidence type="ECO:0000256" key="5">
    <source>
        <dbReference type="ARBA" id="ARBA00022552"/>
    </source>
</evidence>
<dbReference type="Pfam" id="PF15985">
    <property type="entry name" value="KH_6"/>
    <property type="match status" value="1"/>
</dbReference>
<dbReference type="InterPro" id="IPR026699">
    <property type="entry name" value="Exosome_RNA_bind1/RRP40/RRP4"/>
</dbReference>
<dbReference type="CDD" id="cd05790">
    <property type="entry name" value="S1_Rrp40"/>
    <property type="match status" value="1"/>
</dbReference>
<evidence type="ECO:0000256" key="8">
    <source>
        <dbReference type="ARBA" id="ARBA00023242"/>
    </source>
</evidence>
<dbReference type="InterPro" id="IPR004088">
    <property type="entry name" value="KH_dom_type_1"/>
</dbReference>
<dbReference type="Gene3D" id="2.40.50.100">
    <property type="match status" value="1"/>
</dbReference>
<feature type="compositionally biased region" description="Basic residues" evidence="10">
    <location>
        <begin position="1"/>
        <end position="10"/>
    </location>
</feature>
<comment type="caution">
    <text evidence="13">The sequence shown here is derived from an EMBL/GenBank/DDBJ whole genome shotgun (WGS) entry which is preliminary data.</text>
</comment>
<gene>
    <name evidence="13" type="ORF">B0T18DRAFT_479422</name>
</gene>
<feature type="domain" description="K Homology" evidence="11">
    <location>
        <begin position="191"/>
        <end position="246"/>
    </location>
</feature>
<reference evidence="13" key="1">
    <citation type="submission" date="2023-06" db="EMBL/GenBank/DDBJ databases">
        <title>Genome-scale phylogeny and comparative genomics of the fungal order Sordariales.</title>
        <authorList>
            <consortium name="Lawrence Berkeley National Laboratory"/>
            <person name="Hensen N."/>
            <person name="Bonometti L."/>
            <person name="Westerberg I."/>
            <person name="Brannstrom I.O."/>
            <person name="Guillou S."/>
            <person name="Cros-Aarteil S."/>
            <person name="Calhoun S."/>
            <person name="Haridas S."/>
            <person name="Kuo A."/>
            <person name="Mondo S."/>
            <person name="Pangilinan J."/>
            <person name="Riley R."/>
            <person name="LaButti K."/>
            <person name="Andreopoulos B."/>
            <person name="Lipzen A."/>
            <person name="Chen C."/>
            <person name="Yanf M."/>
            <person name="Daum C."/>
            <person name="Ng V."/>
            <person name="Clum A."/>
            <person name="Steindorff A."/>
            <person name="Ohm R."/>
            <person name="Martin F."/>
            <person name="Silar P."/>
            <person name="Natvig D."/>
            <person name="Lalanne C."/>
            <person name="Gautier V."/>
            <person name="Ament-velasquez S.L."/>
            <person name="Kruys A."/>
            <person name="Hutchinson M.I."/>
            <person name="Powell A.J."/>
            <person name="Barry K."/>
            <person name="Miller A.N."/>
            <person name="Grigoriev I.V."/>
            <person name="Debuchy R."/>
            <person name="Gladieux P."/>
            <person name="Thoren M.H."/>
            <person name="Johannesson H."/>
        </authorList>
    </citation>
    <scope>NUCLEOTIDE SEQUENCE</scope>
    <source>
        <strain evidence="13">SMH3187-1</strain>
    </source>
</reference>
<dbReference type="GO" id="GO:0071051">
    <property type="term" value="P:poly(A)-dependent snoRNA 3'-end processing"/>
    <property type="evidence" value="ECO:0007669"/>
    <property type="project" value="TreeGrafter"/>
</dbReference>
<keyword evidence="4" id="KW-0963">Cytoplasm</keyword>
<dbReference type="PANTHER" id="PTHR21321:SF1">
    <property type="entry name" value="EXOSOME COMPLEX COMPONENT RRP40"/>
    <property type="match status" value="1"/>
</dbReference>
<feature type="region of interest" description="Disordered" evidence="10">
    <location>
        <begin position="1"/>
        <end position="70"/>
    </location>
</feature>
<dbReference type="GO" id="GO:0000177">
    <property type="term" value="C:cytoplasmic exosome (RNase complex)"/>
    <property type="evidence" value="ECO:0007669"/>
    <property type="project" value="TreeGrafter"/>
</dbReference>
<feature type="compositionally biased region" description="Basic residues" evidence="10">
    <location>
        <begin position="35"/>
        <end position="46"/>
    </location>
</feature>
<comment type="subcellular location">
    <subcellularLocation>
        <location evidence="1">Cytoplasm</location>
    </subcellularLocation>
    <subcellularLocation>
        <location evidence="2">Nucleus</location>
        <location evidence="2">Nucleolus</location>
    </subcellularLocation>
</comment>
<dbReference type="InterPro" id="IPR012340">
    <property type="entry name" value="NA-bd_OB-fold"/>
</dbReference>
<dbReference type="FunFam" id="2.40.50.100:FF:000073">
    <property type="entry name" value="Putative Exosome complex component RRP40"/>
    <property type="match status" value="1"/>
</dbReference>
<dbReference type="GO" id="GO:0071038">
    <property type="term" value="P:TRAMP-dependent tRNA surveillance pathway"/>
    <property type="evidence" value="ECO:0007669"/>
    <property type="project" value="TreeGrafter"/>
</dbReference>
<dbReference type="InterPro" id="IPR041054">
    <property type="entry name" value="Rrp40_N_euk"/>
</dbReference>
<dbReference type="EMBL" id="JAUKUD010000003">
    <property type="protein sequence ID" value="KAK0749395.1"/>
    <property type="molecule type" value="Genomic_DNA"/>
</dbReference>
<evidence type="ECO:0000256" key="9">
    <source>
        <dbReference type="ARBA" id="ARBA00030615"/>
    </source>
</evidence>
<dbReference type="Gene3D" id="3.30.1370.10">
    <property type="entry name" value="K Homology domain, type 1"/>
    <property type="match status" value="1"/>
</dbReference>
<evidence type="ECO:0000256" key="2">
    <source>
        <dbReference type="ARBA" id="ARBA00004604"/>
    </source>
</evidence>
<proteinExistence type="inferred from homology"/>
<dbReference type="GO" id="GO:0005730">
    <property type="term" value="C:nucleolus"/>
    <property type="evidence" value="ECO:0007669"/>
    <property type="project" value="UniProtKB-SubCell"/>
</dbReference>
<dbReference type="CDD" id="cd22526">
    <property type="entry name" value="KH-I_Rrp40"/>
    <property type="match status" value="1"/>
</dbReference>
<evidence type="ECO:0000313" key="14">
    <source>
        <dbReference type="Proteomes" id="UP001172155"/>
    </source>
</evidence>
<dbReference type="GO" id="GO:0034475">
    <property type="term" value="P:U4 snRNA 3'-end processing"/>
    <property type="evidence" value="ECO:0007669"/>
    <property type="project" value="TreeGrafter"/>
</dbReference>
<name>A0AA40F176_9PEZI</name>
<dbReference type="InterPro" id="IPR049469">
    <property type="entry name" value="RRP40_KH-I"/>
</dbReference>